<feature type="domain" description="ABC transmembrane type-1" evidence="8">
    <location>
        <begin position="76"/>
        <end position="260"/>
    </location>
</feature>
<protein>
    <submittedName>
        <fullName evidence="9">NitT/TauT family transport system permease protein</fullName>
    </submittedName>
</protein>
<evidence type="ECO:0000256" key="4">
    <source>
        <dbReference type="ARBA" id="ARBA00022692"/>
    </source>
</evidence>
<name>A0A7W6D637_9HYPH</name>
<dbReference type="CDD" id="cd06261">
    <property type="entry name" value="TM_PBP2"/>
    <property type="match status" value="1"/>
</dbReference>
<dbReference type="GO" id="GO:0055085">
    <property type="term" value="P:transmembrane transport"/>
    <property type="evidence" value="ECO:0007669"/>
    <property type="project" value="InterPro"/>
</dbReference>
<dbReference type="RefSeq" id="WP_183395650.1">
    <property type="nucleotide sequence ID" value="NZ_JACIDR010000003.1"/>
</dbReference>
<keyword evidence="3" id="KW-1003">Cell membrane</keyword>
<proteinExistence type="inferred from homology"/>
<dbReference type="GO" id="GO:0005886">
    <property type="term" value="C:plasma membrane"/>
    <property type="evidence" value="ECO:0007669"/>
    <property type="project" value="UniProtKB-SubCell"/>
</dbReference>
<comment type="similarity">
    <text evidence="7">Belongs to the binding-protein-dependent transport system permease family.</text>
</comment>
<accession>A0A7W6D637</accession>
<keyword evidence="2 7" id="KW-0813">Transport</keyword>
<sequence>MRRAMNVRPGAGARLLLALLPFALLAAVYVLGSAERRAANPNDKLLPPISEMAATVGRLATEQDRRTGEITMVADTASSLRRLAIGLGCATLIGLTLGVAIGALPVVTAAGGPLVAVISMIPPMAVLPILFIVFGLGELSKVVLIIVGVAPPIVRDVTLAVQAIPSEQLVKAQTLGASSWTAVLRVVLPQITPRLIETVRLQLGPAFLFLIAAEAIASDSGLGYRIFLVRRYLAMDVILPYVAWITLIAFVMDFGLARLARSAFPWAYAEERR</sequence>
<evidence type="ECO:0000256" key="2">
    <source>
        <dbReference type="ARBA" id="ARBA00022448"/>
    </source>
</evidence>
<keyword evidence="4 7" id="KW-0812">Transmembrane</keyword>
<dbReference type="AlphaFoldDB" id="A0A7W6D637"/>
<keyword evidence="5 7" id="KW-1133">Transmembrane helix</keyword>
<gene>
    <name evidence="9" type="ORF">GGR24_002483</name>
</gene>
<dbReference type="EMBL" id="JACIDR010000003">
    <property type="protein sequence ID" value="MBB3973813.1"/>
    <property type="molecule type" value="Genomic_DNA"/>
</dbReference>
<organism evidence="9 10">
    <name type="scientific">Hansschlegelia beijingensis</name>
    <dbReference type="NCBI Taxonomy" id="1133344"/>
    <lineage>
        <taxon>Bacteria</taxon>
        <taxon>Pseudomonadati</taxon>
        <taxon>Pseudomonadota</taxon>
        <taxon>Alphaproteobacteria</taxon>
        <taxon>Hyphomicrobiales</taxon>
        <taxon>Methylopilaceae</taxon>
        <taxon>Hansschlegelia</taxon>
    </lineage>
</organism>
<dbReference type="Pfam" id="PF00528">
    <property type="entry name" value="BPD_transp_1"/>
    <property type="match status" value="1"/>
</dbReference>
<evidence type="ECO:0000256" key="7">
    <source>
        <dbReference type="RuleBase" id="RU363032"/>
    </source>
</evidence>
<evidence type="ECO:0000256" key="5">
    <source>
        <dbReference type="ARBA" id="ARBA00022989"/>
    </source>
</evidence>
<dbReference type="SUPFAM" id="SSF161098">
    <property type="entry name" value="MetI-like"/>
    <property type="match status" value="1"/>
</dbReference>
<dbReference type="PROSITE" id="PS50928">
    <property type="entry name" value="ABC_TM1"/>
    <property type="match status" value="1"/>
</dbReference>
<dbReference type="InterPro" id="IPR000515">
    <property type="entry name" value="MetI-like"/>
</dbReference>
<dbReference type="Gene3D" id="1.10.3720.10">
    <property type="entry name" value="MetI-like"/>
    <property type="match status" value="1"/>
</dbReference>
<keyword evidence="6 7" id="KW-0472">Membrane</keyword>
<feature type="transmembrane region" description="Helical" evidence="7">
    <location>
        <begin position="83"/>
        <end position="107"/>
    </location>
</feature>
<dbReference type="Proteomes" id="UP000528964">
    <property type="component" value="Unassembled WGS sequence"/>
</dbReference>
<reference evidence="9 10" key="1">
    <citation type="submission" date="2020-08" db="EMBL/GenBank/DDBJ databases">
        <title>Genomic Encyclopedia of Type Strains, Phase IV (KMG-IV): sequencing the most valuable type-strain genomes for metagenomic binning, comparative biology and taxonomic classification.</title>
        <authorList>
            <person name="Goeker M."/>
        </authorList>
    </citation>
    <scope>NUCLEOTIDE SEQUENCE [LARGE SCALE GENOMIC DNA]</scope>
    <source>
        <strain evidence="9 10">DSM 25481</strain>
    </source>
</reference>
<feature type="transmembrane region" description="Helical" evidence="7">
    <location>
        <begin position="114"/>
        <end position="136"/>
    </location>
</feature>
<dbReference type="PANTHER" id="PTHR30151:SF0">
    <property type="entry name" value="ABC TRANSPORTER PERMEASE PROTEIN MJ0413-RELATED"/>
    <property type="match status" value="1"/>
</dbReference>
<keyword evidence="10" id="KW-1185">Reference proteome</keyword>
<dbReference type="PANTHER" id="PTHR30151">
    <property type="entry name" value="ALKANE SULFONATE ABC TRANSPORTER-RELATED, MEMBRANE SUBUNIT"/>
    <property type="match status" value="1"/>
</dbReference>
<evidence type="ECO:0000313" key="10">
    <source>
        <dbReference type="Proteomes" id="UP000528964"/>
    </source>
</evidence>
<evidence type="ECO:0000259" key="8">
    <source>
        <dbReference type="PROSITE" id="PS50928"/>
    </source>
</evidence>
<feature type="transmembrane region" description="Helical" evidence="7">
    <location>
        <begin position="199"/>
        <end position="217"/>
    </location>
</feature>
<feature type="transmembrane region" description="Helical" evidence="7">
    <location>
        <begin position="237"/>
        <end position="256"/>
    </location>
</feature>
<evidence type="ECO:0000256" key="1">
    <source>
        <dbReference type="ARBA" id="ARBA00004651"/>
    </source>
</evidence>
<dbReference type="InterPro" id="IPR035906">
    <property type="entry name" value="MetI-like_sf"/>
</dbReference>
<evidence type="ECO:0000256" key="6">
    <source>
        <dbReference type="ARBA" id="ARBA00023136"/>
    </source>
</evidence>
<evidence type="ECO:0000313" key="9">
    <source>
        <dbReference type="EMBL" id="MBB3973813.1"/>
    </source>
</evidence>
<comment type="subcellular location">
    <subcellularLocation>
        <location evidence="1 7">Cell membrane</location>
        <topology evidence="1 7">Multi-pass membrane protein</topology>
    </subcellularLocation>
</comment>
<comment type="caution">
    <text evidence="9">The sequence shown here is derived from an EMBL/GenBank/DDBJ whole genome shotgun (WGS) entry which is preliminary data.</text>
</comment>
<evidence type="ECO:0000256" key="3">
    <source>
        <dbReference type="ARBA" id="ARBA00022475"/>
    </source>
</evidence>